<keyword evidence="2" id="KW-1185">Reference proteome</keyword>
<dbReference type="Proteomes" id="UP001164539">
    <property type="component" value="Chromosome 10"/>
</dbReference>
<organism evidence="1 2">
    <name type="scientific">Melia azedarach</name>
    <name type="common">Chinaberry tree</name>
    <dbReference type="NCBI Taxonomy" id="155640"/>
    <lineage>
        <taxon>Eukaryota</taxon>
        <taxon>Viridiplantae</taxon>
        <taxon>Streptophyta</taxon>
        <taxon>Embryophyta</taxon>
        <taxon>Tracheophyta</taxon>
        <taxon>Spermatophyta</taxon>
        <taxon>Magnoliopsida</taxon>
        <taxon>eudicotyledons</taxon>
        <taxon>Gunneridae</taxon>
        <taxon>Pentapetalae</taxon>
        <taxon>rosids</taxon>
        <taxon>malvids</taxon>
        <taxon>Sapindales</taxon>
        <taxon>Meliaceae</taxon>
        <taxon>Melia</taxon>
    </lineage>
</organism>
<reference evidence="1 2" key="1">
    <citation type="journal article" date="2023" name="Science">
        <title>Complex scaffold remodeling in plant triterpene biosynthesis.</title>
        <authorList>
            <person name="De La Pena R."/>
            <person name="Hodgson H."/>
            <person name="Liu J.C."/>
            <person name="Stephenson M.J."/>
            <person name="Martin A.C."/>
            <person name="Owen C."/>
            <person name="Harkess A."/>
            <person name="Leebens-Mack J."/>
            <person name="Jimenez L.E."/>
            <person name="Osbourn A."/>
            <person name="Sattely E.S."/>
        </authorList>
    </citation>
    <scope>NUCLEOTIDE SEQUENCE [LARGE SCALE GENOMIC DNA]</scope>
    <source>
        <strain evidence="2">cv. JPN11</strain>
        <tissue evidence="1">Leaf</tissue>
    </source>
</reference>
<evidence type="ECO:0000313" key="1">
    <source>
        <dbReference type="EMBL" id="KAJ4707952.1"/>
    </source>
</evidence>
<accession>A0ACC1XA90</accession>
<name>A0ACC1XA90_MELAZ</name>
<comment type="caution">
    <text evidence="1">The sequence shown here is derived from an EMBL/GenBank/DDBJ whole genome shotgun (WGS) entry which is preliminary data.</text>
</comment>
<sequence length="88" mass="10081">MGRRRFSPESTNEPVGFSPIFEASNAIFNGQLACDIYALVHLYIHIKIAEVDEKEIQGQAKLMTRGNLEICLLRTWELHHAPTHRSFD</sequence>
<gene>
    <name evidence="1" type="ORF">OWV82_017988</name>
</gene>
<proteinExistence type="predicted"/>
<dbReference type="EMBL" id="CM051403">
    <property type="protein sequence ID" value="KAJ4707952.1"/>
    <property type="molecule type" value="Genomic_DNA"/>
</dbReference>
<evidence type="ECO:0000313" key="2">
    <source>
        <dbReference type="Proteomes" id="UP001164539"/>
    </source>
</evidence>
<protein>
    <submittedName>
        <fullName evidence="1">Uncharacterized protein</fullName>
    </submittedName>
</protein>